<evidence type="ECO:0000313" key="2">
    <source>
        <dbReference type="EMBL" id="MBD6616320.1"/>
    </source>
</evidence>
<dbReference type="PANTHER" id="PTHR12526">
    <property type="entry name" value="GLYCOSYLTRANSFERASE"/>
    <property type="match status" value="1"/>
</dbReference>
<dbReference type="Pfam" id="PF13692">
    <property type="entry name" value="Glyco_trans_1_4"/>
    <property type="match status" value="1"/>
</dbReference>
<dbReference type="RefSeq" id="WP_191757555.1">
    <property type="nucleotide sequence ID" value="NZ_VJXY01000009.1"/>
</dbReference>
<dbReference type="PANTHER" id="PTHR12526:SF631">
    <property type="entry name" value="BLL6306 PROTEIN"/>
    <property type="match status" value="1"/>
</dbReference>
<feature type="domain" description="Glycosyltransferase subfamily 4-like N-terminal" evidence="1">
    <location>
        <begin position="17"/>
        <end position="172"/>
    </location>
</feature>
<name>A0AA40VQT6_9NOST</name>
<dbReference type="Proteomes" id="UP001165986">
    <property type="component" value="Unassembled WGS sequence"/>
</dbReference>
<dbReference type="Pfam" id="PF13439">
    <property type="entry name" value="Glyco_transf_4"/>
    <property type="match status" value="1"/>
</dbReference>
<keyword evidence="3" id="KW-1185">Reference proteome</keyword>
<dbReference type="AlphaFoldDB" id="A0AA40VQT6"/>
<dbReference type="GO" id="GO:0016757">
    <property type="term" value="F:glycosyltransferase activity"/>
    <property type="evidence" value="ECO:0007669"/>
    <property type="project" value="TreeGrafter"/>
</dbReference>
<dbReference type="Gene3D" id="3.40.50.2000">
    <property type="entry name" value="Glycogen Phosphorylase B"/>
    <property type="match status" value="2"/>
</dbReference>
<sequence length="403" mass="45229">MDKPKICITTLEYPPDIGGVGESVHRIAKMLIDSGYEVHVAVFRSKQRLVSDGSRRRASCTTTFQDGVFIHRIKSAVRENITEIQDFFSDVYFQLKCLHQKYNFDLFHAFFMNETGYVTTLLAKENDVPVINSVRGSDLHKHVFNPKNHAQISWILENSAWVTFVSRDLQKRASVIAPSVKLKSSAFWNSIAPINFEQFPNPPLVNELPGIVIGSSGRFRDKKGIEFLLDACASLDKELDLTLLLIGDFVEKEREYWKQQIKESGIGNRLRITGITSRQEALAYLPHLDIFVIPSLHDGCPNTLLEAMLASRAIIGTRVDAIAEILEHGVNGLLVNPGSTEELTASLRYLATQPELRQKLGAAAKTKVTQQLAPSVEHQNWMNVYQRVLITSESILLGEISLV</sequence>
<organism evidence="2 3">
    <name type="scientific">Komarekiella delphini-convector SJRDD-AB1</name>
    <dbReference type="NCBI Taxonomy" id="2593771"/>
    <lineage>
        <taxon>Bacteria</taxon>
        <taxon>Bacillati</taxon>
        <taxon>Cyanobacteriota</taxon>
        <taxon>Cyanophyceae</taxon>
        <taxon>Nostocales</taxon>
        <taxon>Nostocaceae</taxon>
        <taxon>Komarekiella</taxon>
        <taxon>Komarekiella delphini-convector</taxon>
    </lineage>
</organism>
<comment type="caution">
    <text evidence="2">The sequence shown here is derived from an EMBL/GenBank/DDBJ whole genome shotgun (WGS) entry which is preliminary data.</text>
</comment>
<evidence type="ECO:0000313" key="3">
    <source>
        <dbReference type="Proteomes" id="UP001165986"/>
    </source>
</evidence>
<dbReference type="EMBL" id="VJXY01000009">
    <property type="protein sequence ID" value="MBD6616320.1"/>
    <property type="molecule type" value="Genomic_DNA"/>
</dbReference>
<protein>
    <submittedName>
        <fullName evidence="2">Glycosyltransferase family 4 protein</fullName>
    </submittedName>
</protein>
<proteinExistence type="predicted"/>
<gene>
    <name evidence="2" type="ORF">FNW02_10840</name>
</gene>
<evidence type="ECO:0000259" key="1">
    <source>
        <dbReference type="Pfam" id="PF13439"/>
    </source>
</evidence>
<reference evidence="2" key="1">
    <citation type="submission" date="2019-07" db="EMBL/GenBank/DDBJ databases">
        <title>Toxilogical consequences of a new and cryptic species of cyanobacteria (Komarekiella delphini-convector) recovered from the epidermis of a bottlenose dolphin and 1500 ft. in the air.</title>
        <authorList>
            <person name="Brown A.O."/>
            <person name="Dvorak P."/>
            <person name="Villanueva C.D."/>
            <person name="Foss A.J."/>
            <person name="Garvey A.D."/>
            <person name="Gibson Q.A."/>
            <person name="Johansen J.R."/>
            <person name="Casamatta D.A."/>
        </authorList>
    </citation>
    <scope>NUCLEOTIDE SEQUENCE</scope>
    <source>
        <strain evidence="2">SJRDD-AB1</strain>
    </source>
</reference>
<dbReference type="InterPro" id="IPR028098">
    <property type="entry name" value="Glyco_trans_4-like_N"/>
</dbReference>
<accession>A0AA40VQT6</accession>
<dbReference type="SUPFAM" id="SSF53756">
    <property type="entry name" value="UDP-Glycosyltransferase/glycogen phosphorylase"/>
    <property type="match status" value="1"/>
</dbReference>